<dbReference type="GO" id="GO:0031502">
    <property type="term" value="C:dolichyl-phosphate-mannose-protein mannosyltransferase complex"/>
    <property type="evidence" value="ECO:0007669"/>
    <property type="project" value="UniProtKB-ARBA"/>
</dbReference>
<evidence type="ECO:0000256" key="12">
    <source>
        <dbReference type="ARBA" id="ARBA00023180"/>
    </source>
</evidence>
<evidence type="ECO:0000256" key="6">
    <source>
        <dbReference type="ARBA" id="ARBA00022679"/>
    </source>
</evidence>
<evidence type="ECO:0000256" key="16">
    <source>
        <dbReference type="SAM" id="MobiDB-lite"/>
    </source>
</evidence>
<keyword evidence="6 15" id="KW-0808">Transferase</keyword>
<dbReference type="EC" id="2.4.1.109" evidence="4 15"/>
<accession>A0A2T7A4R8</accession>
<keyword evidence="5 15" id="KW-0328">Glycosyltransferase</keyword>
<evidence type="ECO:0000313" key="19">
    <source>
        <dbReference type="Proteomes" id="UP000244722"/>
    </source>
</evidence>
<dbReference type="InterPro" id="IPR027005">
    <property type="entry name" value="PMT-like"/>
</dbReference>
<dbReference type="Pfam" id="PF16192">
    <property type="entry name" value="PMT_4TMC"/>
    <property type="match status" value="1"/>
</dbReference>
<feature type="domain" description="MIR" evidence="17">
    <location>
        <begin position="499"/>
        <end position="555"/>
    </location>
</feature>
<dbReference type="InterPro" id="IPR036300">
    <property type="entry name" value="MIR_dom_sf"/>
</dbReference>
<dbReference type="OrthoDB" id="292747at2759"/>
<feature type="transmembrane region" description="Helical" evidence="15">
    <location>
        <begin position="126"/>
        <end position="144"/>
    </location>
</feature>
<keyword evidence="10 15" id="KW-1133">Transmembrane helix</keyword>
<comment type="catalytic activity">
    <reaction evidence="13 15">
        <text>a di-trans,poly-cis-dolichyl beta-D-mannosyl phosphate + L-threonyl-[protein] = 3-O-(alpha-D-mannosyl)-L-threonyl-[protein] + a di-trans,poly-cis-dolichyl phosphate + H(+)</text>
        <dbReference type="Rhea" id="RHEA:53396"/>
        <dbReference type="Rhea" id="RHEA-COMP:11060"/>
        <dbReference type="Rhea" id="RHEA-COMP:13547"/>
        <dbReference type="Rhea" id="RHEA-COMP:19498"/>
        <dbReference type="Rhea" id="RHEA-COMP:19501"/>
        <dbReference type="ChEBI" id="CHEBI:15378"/>
        <dbReference type="ChEBI" id="CHEBI:30013"/>
        <dbReference type="ChEBI" id="CHEBI:57683"/>
        <dbReference type="ChEBI" id="CHEBI:58211"/>
        <dbReference type="ChEBI" id="CHEBI:137323"/>
        <dbReference type="EC" id="2.4.1.109"/>
    </reaction>
</comment>
<keyword evidence="12" id="KW-0325">Glycoprotein</keyword>
<feature type="region of interest" description="Disordered" evidence="16">
    <location>
        <begin position="799"/>
        <end position="826"/>
    </location>
</feature>
<evidence type="ECO:0000256" key="14">
    <source>
        <dbReference type="ARBA" id="ARBA00045102"/>
    </source>
</evidence>
<dbReference type="Pfam" id="PF02815">
    <property type="entry name" value="MIR"/>
    <property type="match status" value="1"/>
</dbReference>
<comment type="subcellular location">
    <subcellularLocation>
        <location evidence="1 15">Endoplasmic reticulum membrane</location>
        <topology evidence="1 15">Multi-pass membrane protein</topology>
    </subcellularLocation>
</comment>
<dbReference type="PROSITE" id="PS50919">
    <property type="entry name" value="MIR"/>
    <property type="match status" value="3"/>
</dbReference>
<evidence type="ECO:0000256" key="5">
    <source>
        <dbReference type="ARBA" id="ARBA00022676"/>
    </source>
</evidence>
<evidence type="ECO:0000256" key="15">
    <source>
        <dbReference type="RuleBase" id="RU367007"/>
    </source>
</evidence>
<dbReference type="CDD" id="cd23283">
    <property type="entry name" value="beta-trefoil_MIR_PMT1-like"/>
    <property type="match status" value="1"/>
</dbReference>
<dbReference type="PANTHER" id="PTHR10050">
    <property type="entry name" value="DOLICHYL-PHOSPHATE-MANNOSE--PROTEIN MANNOSYLTRANSFERASE"/>
    <property type="match status" value="1"/>
</dbReference>
<evidence type="ECO:0000256" key="10">
    <source>
        <dbReference type="ARBA" id="ARBA00022989"/>
    </source>
</evidence>
<dbReference type="SMART" id="SM00472">
    <property type="entry name" value="MIR"/>
    <property type="match status" value="3"/>
</dbReference>
<feature type="transmembrane region" description="Helical" evidence="15">
    <location>
        <begin position="671"/>
        <end position="688"/>
    </location>
</feature>
<feature type="transmembrane region" description="Helical" evidence="15">
    <location>
        <begin position="307"/>
        <end position="331"/>
    </location>
</feature>
<dbReference type="InterPro" id="IPR003342">
    <property type="entry name" value="ArnT-like_N"/>
</dbReference>
<feature type="transmembrane region" description="Helical" evidence="15">
    <location>
        <begin position="222"/>
        <end position="240"/>
    </location>
</feature>
<feature type="region of interest" description="Disordered" evidence="16">
    <location>
        <begin position="1"/>
        <end position="64"/>
    </location>
</feature>
<keyword evidence="19" id="KW-1185">Reference proteome</keyword>
<feature type="domain" description="MIR" evidence="17">
    <location>
        <begin position="430"/>
        <end position="489"/>
    </location>
</feature>
<dbReference type="SUPFAM" id="SSF82109">
    <property type="entry name" value="MIR domain"/>
    <property type="match status" value="1"/>
</dbReference>
<evidence type="ECO:0000256" key="4">
    <source>
        <dbReference type="ARBA" id="ARBA00012839"/>
    </source>
</evidence>
<evidence type="ECO:0000256" key="9">
    <source>
        <dbReference type="ARBA" id="ARBA00022824"/>
    </source>
</evidence>
<comment type="catalytic activity">
    <reaction evidence="14 15">
        <text>a di-trans,poly-cis-dolichyl beta-D-mannosyl phosphate + L-seryl-[protein] = 3-O-(alpha-D-mannosyl)-L-seryl-[protein] + a di-trans,poly-cis-dolichyl phosphate + H(+)</text>
        <dbReference type="Rhea" id="RHEA:17377"/>
        <dbReference type="Rhea" id="RHEA-COMP:9863"/>
        <dbReference type="Rhea" id="RHEA-COMP:13546"/>
        <dbReference type="Rhea" id="RHEA-COMP:19498"/>
        <dbReference type="Rhea" id="RHEA-COMP:19501"/>
        <dbReference type="ChEBI" id="CHEBI:15378"/>
        <dbReference type="ChEBI" id="CHEBI:29999"/>
        <dbReference type="ChEBI" id="CHEBI:57683"/>
        <dbReference type="ChEBI" id="CHEBI:58211"/>
        <dbReference type="ChEBI" id="CHEBI:137321"/>
        <dbReference type="EC" id="2.4.1.109"/>
    </reaction>
</comment>
<evidence type="ECO:0000256" key="8">
    <source>
        <dbReference type="ARBA" id="ARBA00022737"/>
    </source>
</evidence>
<feature type="transmembrane region" description="Helical" evidence="15">
    <location>
        <begin position="164"/>
        <end position="186"/>
    </location>
</feature>
<name>A0A2T7A4R8_TUBBO</name>
<comment type="pathway">
    <text evidence="2 15">Protein modification; protein glycosylation.</text>
</comment>
<evidence type="ECO:0000256" key="13">
    <source>
        <dbReference type="ARBA" id="ARBA00045085"/>
    </source>
</evidence>
<feature type="transmembrane region" description="Helical" evidence="15">
    <location>
        <begin position="277"/>
        <end position="295"/>
    </location>
</feature>
<dbReference type="FunFam" id="2.80.10.50:FF:000034">
    <property type="entry name" value="Dolichyl-phosphate-mannose-protein mannosyltransferase 1"/>
    <property type="match status" value="1"/>
</dbReference>
<dbReference type="PANTHER" id="PTHR10050:SF50">
    <property type="entry name" value="DOLICHYL-PHOSPHATE-MANNOSE--PROTEIN MANNOSYLTRANSFERASE 1-RELATED"/>
    <property type="match status" value="1"/>
</dbReference>
<dbReference type="Proteomes" id="UP000244722">
    <property type="component" value="Unassembled WGS sequence"/>
</dbReference>
<evidence type="ECO:0000256" key="1">
    <source>
        <dbReference type="ARBA" id="ARBA00004477"/>
    </source>
</evidence>
<feature type="transmembrane region" description="Helical" evidence="15">
    <location>
        <begin position="700"/>
        <end position="717"/>
    </location>
</feature>
<feature type="domain" description="MIR" evidence="17">
    <location>
        <begin position="360"/>
        <end position="414"/>
    </location>
</feature>
<dbReference type="EMBL" id="NESQ01000023">
    <property type="protein sequence ID" value="PUU82747.1"/>
    <property type="molecule type" value="Genomic_DNA"/>
</dbReference>
<protein>
    <recommendedName>
        <fullName evidence="4 15">Dolichyl-phosphate-mannose--protein mannosyltransferase</fullName>
        <ecNumber evidence="4 15">2.4.1.109</ecNumber>
    </recommendedName>
</protein>
<evidence type="ECO:0000313" key="18">
    <source>
        <dbReference type="EMBL" id="PUU82747.1"/>
    </source>
</evidence>
<keyword evidence="7 15" id="KW-0812">Transmembrane</keyword>
<comment type="caution">
    <text evidence="18">The sequence shown here is derived from an EMBL/GenBank/DDBJ whole genome shotgun (WGS) entry which is preliminary data.</text>
</comment>
<feature type="transmembrane region" description="Helical" evidence="15">
    <location>
        <begin position="729"/>
        <end position="750"/>
    </location>
</feature>
<dbReference type="InterPro" id="IPR032421">
    <property type="entry name" value="PMT_4TMC"/>
</dbReference>
<keyword evidence="11 15" id="KW-0472">Membrane</keyword>
<feature type="region of interest" description="Disordered" evidence="16">
    <location>
        <begin position="889"/>
        <end position="956"/>
    </location>
</feature>
<dbReference type="Gene3D" id="2.80.10.50">
    <property type="match status" value="1"/>
</dbReference>
<evidence type="ECO:0000256" key="11">
    <source>
        <dbReference type="ARBA" id="ARBA00023136"/>
    </source>
</evidence>
<dbReference type="InterPro" id="IPR016093">
    <property type="entry name" value="MIR_motif"/>
</dbReference>
<keyword evidence="9 15" id="KW-0256">Endoplasmic reticulum</keyword>
<organism evidence="18 19">
    <name type="scientific">Tuber borchii</name>
    <name type="common">White truffle</name>
    <dbReference type="NCBI Taxonomy" id="42251"/>
    <lineage>
        <taxon>Eukaryota</taxon>
        <taxon>Fungi</taxon>
        <taxon>Dikarya</taxon>
        <taxon>Ascomycota</taxon>
        <taxon>Pezizomycotina</taxon>
        <taxon>Pezizomycetes</taxon>
        <taxon>Pezizales</taxon>
        <taxon>Tuberaceae</taxon>
        <taxon>Tuber</taxon>
    </lineage>
</organism>
<feature type="compositionally biased region" description="Basic residues" evidence="16">
    <location>
        <begin position="17"/>
        <end position="35"/>
    </location>
</feature>
<comment type="similarity">
    <text evidence="3 15">Belongs to the glycosyltransferase 39 family.</text>
</comment>
<evidence type="ECO:0000256" key="3">
    <source>
        <dbReference type="ARBA" id="ARBA00007222"/>
    </source>
</evidence>
<gene>
    <name evidence="18" type="ORF">B9Z19DRAFT_1017152</name>
</gene>
<reference evidence="18 19" key="1">
    <citation type="submission" date="2017-04" db="EMBL/GenBank/DDBJ databases">
        <title>Draft genome sequence of Tuber borchii Vittad., a whitish edible truffle.</title>
        <authorList>
            <consortium name="DOE Joint Genome Institute"/>
            <person name="Murat C."/>
            <person name="Kuo A."/>
            <person name="Barry K.W."/>
            <person name="Clum A."/>
            <person name="Dockter R.B."/>
            <person name="Fauchery L."/>
            <person name="Iotti M."/>
            <person name="Kohler A."/>
            <person name="Labutti K."/>
            <person name="Lindquist E.A."/>
            <person name="Lipzen A."/>
            <person name="Ohm R.A."/>
            <person name="Wang M."/>
            <person name="Grigoriev I.V."/>
            <person name="Zambonelli A."/>
            <person name="Martin F.M."/>
        </authorList>
    </citation>
    <scope>NUCLEOTIDE SEQUENCE [LARGE SCALE GENOMIC DNA]</scope>
    <source>
        <strain evidence="18 19">Tbo3840</strain>
    </source>
</reference>
<sequence>MSTKPPARLAVDEKGSGRAHSRSPSPSRRKKANKSKKQEDIPLSKGHSGPQKPDTNSGEQTLKPKSKDNDIFLLPSSDYQILGILTLIGVCVRLFKIYQPSSVVFDEVHFGGFATKYIKGRFFMDVHPPLAKLLITLAGWLAGFDGSFDFKEIGKDYLATGVPYVAMRMLPAVLGIFVVPIIFLTLKAAGNSTATASLGAGLVIFENGLITQSRLILLDSPLVAFTAFTALAWTSFLNIHEQGASKAFGPNWWLWLGMTGLGLGATVSVKWVGLFTIAWVGSLTVLQLWFLLGDVKNVTPRLWFKHFFARVFCLIIIPLGLYMFMFAIHFLCLVNPGDGDGFMSSEFQATLNSKGMHSVPADVAFGSRISIRHHNTQGGYLHSHSHMYPTGSKQQQITLYPHKDENNQWLLENETNPDTGIEGYDAITPPNLVFDGATVKLYHISTDRRLHSHDVRPPVTEEDWQNEASAYGYKGFEGDANDLFRIDIVKHLSSGSEAKKRLRTIQTKFKLVHVMTGCVLFSHKVKLPDWGFEQQEVTCAKGATLPNSVWYIENNEHPQLQEGAELVNYKNPGFFGKFWELQKVMWRTNAGLVESHAWDSRPPSWPLLRRGINFWGKDNRQIYLIGNPIIWWSSTAAIALYLAFKVFAVLRWQRGYADYSLTSFRRFDFEVGVAVLGWGLHYFPFYLMERQLFLHHYFPALYFAIIALCQVFDFVTARTGALGLNRRPAIGWAVATVFLGLSIAAFALYAPLSYGSPWTKAQCARVKLFEAWDWDCNTFHNSLSEYDNIVAAPSEALTSTPAPVAADPHNPQGKEREVQQPNTTPLAEELREAHQIPVAGMPERQKVIAQEERIEYRDQDGNILNEEQVKALEGKVEFHTRYETRTRLLDEAGNEVPAESSGVAGPLVDGANPETPKVEPLESGLPPRVDAETESEVDAERRRAEASPASDGLHET</sequence>
<proteinExistence type="inferred from homology"/>
<keyword evidence="8" id="KW-0677">Repeat</keyword>
<dbReference type="Pfam" id="PF02366">
    <property type="entry name" value="PMT"/>
    <property type="match status" value="1"/>
</dbReference>
<comment type="function">
    <text evidence="15">Transfers mannose from Dol-P-mannose to Ser or Thr residues on proteins.</text>
</comment>
<feature type="transmembrane region" description="Helical" evidence="15">
    <location>
        <begin position="629"/>
        <end position="650"/>
    </location>
</feature>
<evidence type="ECO:0000256" key="7">
    <source>
        <dbReference type="ARBA" id="ARBA00022692"/>
    </source>
</evidence>
<dbReference type="UniPathway" id="UPA00378"/>
<evidence type="ECO:0000256" key="2">
    <source>
        <dbReference type="ARBA" id="ARBA00004922"/>
    </source>
</evidence>
<dbReference type="GO" id="GO:0004169">
    <property type="term" value="F:dolichyl-phosphate-mannose-protein mannosyltransferase activity"/>
    <property type="evidence" value="ECO:0007669"/>
    <property type="project" value="UniProtKB-UniRule"/>
</dbReference>
<dbReference type="AlphaFoldDB" id="A0A2T7A4R8"/>
<dbReference type="STRING" id="42251.A0A2T7A4R8"/>
<evidence type="ECO:0000259" key="17">
    <source>
        <dbReference type="PROSITE" id="PS50919"/>
    </source>
</evidence>